<dbReference type="CDD" id="cd00165">
    <property type="entry name" value="S4"/>
    <property type="match status" value="1"/>
</dbReference>
<keyword evidence="10" id="KW-1185">Reference proteome</keyword>
<dbReference type="EMBL" id="JAGTJR010000011">
    <property type="protein sequence ID" value="KAH7052152.1"/>
    <property type="molecule type" value="Genomic_DNA"/>
</dbReference>
<dbReference type="SMART" id="SM00363">
    <property type="entry name" value="S4"/>
    <property type="match status" value="1"/>
</dbReference>
<proteinExistence type="inferred from homology"/>
<feature type="region of interest" description="Disordered" evidence="7">
    <location>
        <begin position="182"/>
        <end position="254"/>
    </location>
</feature>
<evidence type="ECO:0000313" key="9">
    <source>
        <dbReference type="EMBL" id="KAH7052152.1"/>
    </source>
</evidence>
<feature type="compositionally biased region" description="Basic and acidic residues" evidence="7">
    <location>
        <begin position="209"/>
        <end position="241"/>
    </location>
</feature>
<dbReference type="InterPro" id="IPR022801">
    <property type="entry name" value="Ribosomal_uS4"/>
</dbReference>
<evidence type="ECO:0000256" key="5">
    <source>
        <dbReference type="ARBA" id="ARBA00023274"/>
    </source>
</evidence>
<dbReference type="InterPro" id="IPR036986">
    <property type="entry name" value="S4_RNA-bd_sf"/>
</dbReference>
<dbReference type="Proteomes" id="UP000774617">
    <property type="component" value="Unassembled WGS sequence"/>
</dbReference>
<keyword evidence="2" id="KW-0699">rRNA-binding</keyword>
<dbReference type="SUPFAM" id="SSF55174">
    <property type="entry name" value="Alpha-L RNA-binding motif"/>
    <property type="match status" value="1"/>
</dbReference>
<dbReference type="Pfam" id="PF01479">
    <property type="entry name" value="S4"/>
    <property type="match status" value="1"/>
</dbReference>
<evidence type="ECO:0000256" key="6">
    <source>
        <dbReference type="PROSITE-ProRule" id="PRU00182"/>
    </source>
</evidence>
<evidence type="ECO:0000256" key="1">
    <source>
        <dbReference type="ARBA" id="ARBA00007465"/>
    </source>
</evidence>
<evidence type="ECO:0000313" key="10">
    <source>
        <dbReference type="Proteomes" id="UP000774617"/>
    </source>
</evidence>
<comment type="caution">
    <text evidence="9">The sequence shown here is derived from an EMBL/GenBank/DDBJ whole genome shotgun (WGS) entry which is preliminary data.</text>
</comment>
<keyword evidence="4" id="KW-0689">Ribosomal protein</keyword>
<comment type="similarity">
    <text evidence="1">Belongs to the universal ribosomal protein uS4 family.</text>
</comment>
<feature type="compositionally biased region" description="Basic and acidic residues" evidence="7">
    <location>
        <begin position="184"/>
        <end position="201"/>
    </location>
</feature>
<keyword evidence="3 6" id="KW-0694">RNA-binding</keyword>
<evidence type="ECO:0000256" key="7">
    <source>
        <dbReference type="SAM" id="MobiDB-lite"/>
    </source>
</evidence>
<keyword evidence="5" id="KW-0687">Ribonucleoprotein</keyword>
<sequence length="421" mass="48667">MRKRFHWLKKPKVRADWSKETLYNLSRATTPNVSSKTFFQQKWNAKALTRAYHGEQIREKQWQRMFRRTLPAVVPMDHKYLARTDGSEQATGRGAGEDEPTDITMRKKPEMTPYMQMTFYPVERRLDTAIWRALFASSARQARQFVVHGWVKVNGKKMVYPGYMLNPGDMFQVDPERVMWATGARKDEKRQTIRISKKSENKAASQAASKEEEAPAGDKEAESGAGKDAEAEVKPEEAKVEETEEVSEEETKKTLKSLIERTDAMMDETKELSAKRKQELRGFRQALRKMLSRARGISTSVTDDLEARLAVISDKLVKAPKQVKEAPADELTAEQEELLQQALEKMRENPFDPSKPYLTPWRPRSFMSAFAFIPRYLEVNQNICAAVYLRHPVARPGLAEVPTPFHYETNQLAFNWYLRRR</sequence>
<evidence type="ECO:0000259" key="8">
    <source>
        <dbReference type="SMART" id="SM00363"/>
    </source>
</evidence>
<feature type="domain" description="RNA-binding S4" evidence="8">
    <location>
        <begin position="124"/>
        <end position="186"/>
    </location>
</feature>
<organism evidence="9 10">
    <name type="scientific">Macrophomina phaseolina</name>
    <dbReference type="NCBI Taxonomy" id="35725"/>
    <lineage>
        <taxon>Eukaryota</taxon>
        <taxon>Fungi</taxon>
        <taxon>Dikarya</taxon>
        <taxon>Ascomycota</taxon>
        <taxon>Pezizomycotina</taxon>
        <taxon>Dothideomycetes</taxon>
        <taxon>Dothideomycetes incertae sedis</taxon>
        <taxon>Botryosphaeriales</taxon>
        <taxon>Botryosphaeriaceae</taxon>
        <taxon>Macrophomina</taxon>
    </lineage>
</organism>
<dbReference type="Gene3D" id="3.10.290.10">
    <property type="entry name" value="RNA-binding S4 domain"/>
    <property type="match status" value="1"/>
</dbReference>
<dbReference type="InterPro" id="IPR002942">
    <property type="entry name" value="S4_RNA-bd"/>
</dbReference>
<dbReference type="PANTHER" id="PTHR11831">
    <property type="entry name" value="30S 40S RIBOSOMAL PROTEIN"/>
    <property type="match status" value="1"/>
</dbReference>
<gene>
    <name evidence="9" type="ORF">B0J12DRAFT_571890</name>
</gene>
<name>A0ABQ8GCU2_9PEZI</name>
<dbReference type="PANTHER" id="PTHR11831:SF4">
    <property type="entry name" value="SMALL RIBOSOMAL SUBUNIT PROTEIN US4M"/>
    <property type="match status" value="1"/>
</dbReference>
<protein>
    <recommendedName>
        <fullName evidence="8">RNA-binding S4 domain-containing protein</fullName>
    </recommendedName>
</protein>
<dbReference type="PROSITE" id="PS50889">
    <property type="entry name" value="S4"/>
    <property type="match status" value="1"/>
</dbReference>
<evidence type="ECO:0000256" key="2">
    <source>
        <dbReference type="ARBA" id="ARBA00022730"/>
    </source>
</evidence>
<reference evidence="9 10" key="1">
    <citation type="journal article" date="2021" name="Nat. Commun.">
        <title>Genetic determinants of endophytism in the Arabidopsis root mycobiome.</title>
        <authorList>
            <person name="Mesny F."/>
            <person name="Miyauchi S."/>
            <person name="Thiergart T."/>
            <person name="Pickel B."/>
            <person name="Atanasova L."/>
            <person name="Karlsson M."/>
            <person name="Huettel B."/>
            <person name="Barry K.W."/>
            <person name="Haridas S."/>
            <person name="Chen C."/>
            <person name="Bauer D."/>
            <person name="Andreopoulos W."/>
            <person name="Pangilinan J."/>
            <person name="LaButti K."/>
            <person name="Riley R."/>
            <person name="Lipzen A."/>
            <person name="Clum A."/>
            <person name="Drula E."/>
            <person name="Henrissat B."/>
            <person name="Kohler A."/>
            <person name="Grigoriev I.V."/>
            <person name="Martin F.M."/>
            <person name="Hacquard S."/>
        </authorList>
    </citation>
    <scope>NUCLEOTIDE SEQUENCE [LARGE SCALE GENOMIC DNA]</scope>
    <source>
        <strain evidence="9 10">MPI-SDFR-AT-0080</strain>
    </source>
</reference>
<evidence type="ECO:0000256" key="3">
    <source>
        <dbReference type="ARBA" id="ARBA00022884"/>
    </source>
</evidence>
<accession>A0ABQ8GCU2</accession>
<evidence type="ECO:0000256" key="4">
    <source>
        <dbReference type="ARBA" id="ARBA00022980"/>
    </source>
</evidence>